<accession>A0ABX0XA83</accession>
<protein>
    <recommendedName>
        <fullName evidence="4">Secreted protein</fullName>
    </recommendedName>
</protein>
<sequence length="142" mass="14163">MKFLAPLLLLAFLAFSCGDTTRTAANNPGTDMTDAEPTGDVKATIDAVQSTGGDITALPAAAAVSNIDGWISTLGAMNGTDGIVRDLQSLKTELSAGAIDGDRVSGLLSSLATSTRSMESKAAGLGTLASALQAGADKLSGM</sequence>
<evidence type="ECO:0000313" key="2">
    <source>
        <dbReference type="EMBL" id="NJC25697.1"/>
    </source>
</evidence>
<evidence type="ECO:0000313" key="3">
    <source>
        <dbReference type="Proteomes" id="UP000770785"/>
    </source>
</evidence>
<dbReference type="Proteomes" id="UP000770785">
    <property type="component" value="Unassembled WGS sequence"/>
</dbReference>
<dbReference type="EMBL" id="JAATJH010000002">
    <property type="protein sequence ID" value="NJC25697.1"/>
    <property type="molecule type" value="Genomic_DNA"/>
</dbReference>
<name>A0ABX0XA83_9BACT</name>
<comment type="caution">
    <text evidence="2">The sequence shown here is derived from an EMBL/GenBank/DDBJ whole genome shotgun (WGS) entry which is preliminary data.</text>
</comment>
<feature type="chain" id="PRO_5045185292" description="Secreted protein" evidence="1">
    <location>
        <begin position="25"/>
        <end position="142"/>
    </location>
</feature>
<proteinExistence type="predicted"/>
<gene>
    <name evidence="2" type="ORF">GGR27_001196</name>
</gene>
<evidence type="ECO:0000256" key="1">
    <source>
        <dbReference type="SAM" id="SignalP"/>
    </source>
</evidence>
<evidence type="ECO:0008006" key="4">
    <source>
        <dbReference type="Google" id="ProtNLM"/>
    </source>
</evidence>
<feature type="signal peptide" evidence="1">
    <location>
        <begin position="1"/>
        <end position="24"/>
    </location>
</feature>
<dbReference type="PROSITE" id="PS51257">
    <property type="entry name" value="PROKAR_LIPOPROTEIN"/>
    <property type="match status" value="1"/>
</dbReference>
<reference evidence="2 3" key="1">
    <citation type="submission" date="2020-03" db="EMBL/GenBank/DDBJ databases">
        <title>Genomic Encyclopedia of Type Strains, Phase IV (KMG-IV): sequencing the most valuable type-strain genomes for metagenomic binning, comparative biology and taxonomic classification.</title>
        <authorList>
            <person name="Goeker M."/>
        </authorList>
    </citation>
    <scope>NUCLEOTIDE SEQUENCE [LARGE SCALE GENOMIC DNA]</scope>
    <source>
        <strain evidence="2 3">DSM 105096</strain>
    </source>
</reference>
<keyword evidence="1" id="KW-0732">Signal</keyword>
<keyword evidence="3" id="KW-1185">Reference proteome</keyword>
<organism evidence="2 3">
    <name type="scientific">Neolewinella antarctica</name>
    <dbReference type="NCBI Taxonomy" id="442734"/>
    <lineage>
        <taxon>Bacteria</taxon>
        <taxon>Pseudomonadati</taxon>
        <taxon>Bacteroidota</taxon>
        <taxon>Saprospiria</taxon>
        <taxon>Saprospirales</taxon>
        <taxon>Lewinellaceae</taxon>
        <taxon>Neolewinella</taxon>
    </lineage>
</organism>
<dbReference type="RefSeq" id="WP_168036485.1">
    <property type="nucleotide sequence ID" value="NZ_JAATJH010000002.1"/>
</dbReference>